<evidence type="ECO:0000313" key="4">
    <source>
        <dbReference type="EMBL" id="KZS38579.1"/>
    </source>
</evidence>
<accession>A0A162XE40</accession>
<dbReference type="FunFam" id="3.60.20.30:FF:000005">
    <property type="entry name" value="N(4)-(Beta-N-acetylglucosaminyl)-L-asparaginase"/>
    <property type="match status" value="1"/>
</dbReference>
<evidence type="ECO:0000313" key="5">
    <source>
        <dbReference type="Proteomes" id="UP000076715"/>
    </source>
</evidence>
<comment type="caution">
    <text evidence="4">The sequence shown here is derived from an EMBL/GenBank/DDBJ whole genome shotgun (WGS) entry which is preliminary data.</text>
</comment>
<dbReference type="STRING" id="1642818.AWE51_13340"/>
<dbReference type="Gene3D" id="3.60.20.30">
    <property type="entry name" value="(Glycosyl)asparaginase"/>
    <property type="match status" value="1"/>
</dbReference>
<dbReference type="InterPro" id="IPR000246">
    <property type="entry name" value="Peptidase_T2"/>
</dbReference>
<dbReference type="AlphaFoldDB" id="A0A162XE40"/>
<dbReference type="EMBL" id="LQRT01000046">
    <property type="protein sequence ID" value="KZS38579.1"/>
    <property type="molecule type" value="Genomic_DNA"/>
</dbReference>
<evidence type="ECO:0000256" key="2">
    <source>
        <dbReference type="PIRSR" id="PIRSR600246-2"/>
    </source>
</evidence>
<organism evidence="4 5">
    <name type="scientific">Aquimarina aggregata</name>
    <dbReference type="NCBI Taxonomy" id="1642818"/>
    <lineage>
        <taxon>Bacteria</taxon>
        <taxon>Pseudomonadati</taxon>
        <taxon>Bacteroidota</taxon>
        <taxon>Flavobacteriia</taxon>
        <taxon>Flavobacteriales</taxon>
        <taxon>Flavobacteriaceae</taxon>
        <taxon>Aquimarina</taxon>
    </lineage>
</organism>
<dbReference type="OrthoDB" id="9780217at2"/>
<gene>
    <name evidence="4" type="ORF">AWE51_13340</name>
</gene>
<evidence type="ECO:0000256" key="3">
    <source>
        <dbReference type="PIRSR" id="PIRSR600246-3"/>
    </source>
</evidence>
<dbReference type="Proteomes" id="UP000076715">
    <property type="component" value="Unassembled WGS sequence"/>
</dbReference>
<dbReference type="RefSeq" id="WP_066317970.1">
    <property type="nucleotide sequence ID" value="NZ_LQRT01000046.1"/>
</dbReference>
<dbReference type="CDD" id="cd04513">
    <property type="entry name" value="Glycosylasparaginase"/>
    <property type="match status" value="1"/>
</dbReference>
<dbReference type="InterPro" id="IPR029055">
    <property type="entry name" value="Ntn_hydrolases_N"/>
</dbReference>
<dbReference type="GO" id="GO:0016811">
    <property type="term" value="F:hydrolase activity, acting on carbon-nitrogen (but not peptide) bonds, in linear amides"/>
    <property type="evidence" value="ECO:0007669"/>
    <property type="project" value="UniProtKB-ARBA"/>
</dbReference>
<name>A0A162XE40_9FLAO</name>
<feature type="binding site" evidence="2">
    <location>
        <begin position="216"/>
        <end position="219"/>
    </location>
    <ligand>
        <name>substrate</name>
    </ligand>
</feature>
<dbReference type="PROSITE" id="PS51257">
    <property type="entry name" value="PROKAR_LIPOPROTEIN"/>
    <property type="match status" value="1"/>
</dbReference>
<feature type="active site" description="Nucleophile" evidence="1">
    <location>
        <position position="188"/>
    </location>
</feature>
<protein>
    <submittedName>
        <fullName evidence="4">Glycosylasparaginase</fullName>
    </submittedName>
</protein>
<feature type="binding site" evidence="2">
    <location>
        <begin position="239"/>
        <end position="242"/>
    </location>
    <ligand>
        <name>substrate</name>
    </ligand>
</feature>
<proteinExistence type="predicted"/>
<dbReference type="PANTHER" id="PTHR10188:SF6">
    <property type="entry name" value="N(4)-(BETA-N-ACETYLGLUCOSAMINYL)-L-ASPARAGINASE"/>
    <property type="match status" value="1"/>
</dbReference>
<evidence type="ECO:0000256" key="1">
    <source>
        <dbReference type="PIRSR" id="PIRSR600246-1"/>
    </source>
</evidence>
<sequence>MTHNRIYGLILLLLSFTACKNKDIAVNKINENTTPKEIIKPVVISTWNHGIPANKEAWKVLIKGGTALDAVEQGVRTAEANPQVQTVGLGGFPDREGNVTLDACIMDHNSNCGSVSFLQHIKHPISVARKVMEETPHIMLTGEGALQFALEQGFEKEELLTPESKKAYKEWLQKSNYEPVINVENHDTISMLALDENGDLSGACTTSGAAWKMYGRVGDSPIIGAGLFLDNEVGAAAATGLGEAVIRTAGSAMVVELMRQGKSPYEACKEVVERIYKVHKNHKDLEYLQVGFIALNKNGEYGSYCLRPGFNFAVKNAMVNNELKNADFKIK</sequence>
<dbReference type="Pfam" id="PF01112">
    <property type="entry name" value="Asparaginase_2"/>
    <property type="match status" value="1"/>
</dbReference>
<keyword evidence="5" id="KW-1185">Reference proteome</keyword>
<dbReference type="GO" id="GO:0005737">
    <property type="term" value="C:cytoplasm"/>
    <property type="evidence" value="ECO:0007669"/>
    <property type="project" value="TreeGrafter"/>
</dbReference>
<dbReference type="SUPFAM" id="SSF56235">
    <property type="entry name" value="N-terminal nucleophile aminohydrolases (Ntn hydrolases)"/>
    <property type="match status" value="1"/>
</dbReference>
<dbReference type="PANTHER" id="PTHR10188">
    <property type="entry name" value="L-ASPARAGINASE"/>
    <property type="match status" value="1"/>
</dbReference>
<feature type="site" description="Cleavage; by autolysis" evidence="3">
    <location>
        <begin position="187"/>
        <end position="188"/>
    </location>
</feature>
<reference evidence="4 5" key="1">
    <citation type="submission" date="2016-01" db="EMBL/GenBank/DDBJ databases">
        <title>The draft genome sequence of Aquimarina sp. RZW4-3-2.</title>
        <authorList>
            <person name="Wang Y."/>
        </authorList>
    </citation>
    <scope>NUCLEOTIDE SEQUENCE [LARGE SCALE GENOMIC DNA]</scope>
    <source>
        <strain evidence="4 5">RZW4-3-2</strain>
    </source>
</reference>